<dbReference type="OrthoDB" id="4691774at2"/>
<dbReference type="HOGENOM" id="CLU_1193751_0_0_11"/>
<dbReference type="InterPro" id="IPR011009">
    <property type="entry name" value="Kinase-like_dom_sf"/>
</dbReference>
<dbReference type="STRING" id="1032480.MLP_40210"/>
<dbReference type="SUPFAM" id="SSF56112">
    <property type="entry name" value="Protein kinase-like (PK-like)"/>
    <property type="match status" value="1"/>
</dbReference>
<name>F5XR13_MICPN</name>
<organism evidence="1 2">
    <name type="scientific">Microlunatus phosphovorus (strain ATCC 700054 / DSM 10555 / JCM 9379 / NBRC 101784 / NCIMB 13414 / VKM Ac-1990 / NM-1)</name>
    <dbReference type="NCBI Taxonomy" id="1032480"/>
    <lineage>
        <taxon>Bacteria</taxon>
        <taxon>Bacillati</taxon>
        <taxon>Actinomycetota</taxon>
        <taxon>Actinomycetes</taxon>
        <taxon>Propionibacteriales</taxon>
        <taxon>Propionibacteriaceae</taxon>
        <taxon>Microlunatus</taxon>
    </lineage>
</organism>
<dbReference type="RefSeq" id="WP_013864876.1">
    <property type="nucleotide sequence ID" value="NC_015635.1"/>
</dbReference>
<evidence type="ECO:0000313" key="1">
    <source>
        <dbReference type="EMBL" id="BAK37035.1"/>
    </source>
</evidence>
<dbReference type="AlphaFoldDB" id="F5XR13"/>
<dbReference type="eggNOG" id="COG2334">
    <property type="taxonomic scope" value="Bacteria"/>
</dbReference>
<evidence type="ECO:0008006" key="3">
    <source>
        <dbReference type="Google" id="ProtNLM"/>
    </source>
</evidence>
<protein>
    <recommendedName>
        <fullName evidence="3">Aminoglycoside phosphotransferase domain-containing protein</fullName>
    </recommendedName>
</protein>
<proteinExistence type="predicted"/>
<dbReference type="Proteomes" id="UP000007947">
    <property type="component" value="Chromosome"/>
</dbReference>
<keyword evidence="2" id="KW-1185">Reference proteome</keyword>
<dbReference type="EMBL" id="AP012204">
    <property type="protein sequence ID" value="BAK37035.1"/>
    <property type="molecule type" value="Genomic_DNA"/>
</dbReference>
<accession>F5XR13</accession>
<sequence>MTRTPTLQMLWETCDPYGVIATRFGHHDADAVARWVTSTLEARWGLNVDACERIVMSDHNALAWVATPAGPMVLKWSIATAQFPRLDALARLTDWLARKGLPVSLPIATLEGDFQVELDGVSLCLQRRIDGGLLDITQPDQVSEAGVVLGQLHDALAEYPGQIPDIAVTTASLSQGLFKVVVAAWCRVDTPWVRYKPGGHGGYRDRGGCLTSTADRSESCRARTRIFSHPGR</sequence>
<evidence type="ECO:0000313" key="2">
    <source>
        <dbReference type="Proteomes" id="UP000007947"/>
    </source>
</evidence>
<gene>
    <name evidence="1" type="ordered locus">MLP_40210</name>
</gene>
<reference evidence="1 2" key="1">
    <citation type="submission" date="2011-05" db="EMBL/GenBank/DDBJ databases">
        <title>Whole genome sequence of Microlunatus phosphovorus NM-1.</title>
        <authorList>
            <person name="Hosoyama A."/>
            <person name="Sasaki K."/>
            <person name="Harada T."/>
            <person name="Igarashi R."/>
            <person name="Kawakoshi A."/>
            <person name="Sasagawa M."/>
            <person name="Fukada J."/>
            <person name="Nakamura S."/>
            <person name="Katano Y."/>
            <person name="Hanada S."/>
            <person name="Kamagata Y."/>
            <person name="Nakamura N."/>
            <person name="Yamazaki S."/>
            <person name="Fujita N."/>
        </authorList>
    </citation>
    <scope>NUCLEOTIDE SEQUENCE [LARGE SCALE GENOMIC DNA]</scope>
    <source>
        <strain evidence="2">ATCC 700054 / DSM 10555 / JCM 9379 / NBRC 101784 / NCIMB 13414 / VKM Ac-1990 / NM-1</strain>
    </source>
</reference>
<dbReference type="KEGG" id="mph:MLP_40210"/>